<protein>
    <submittedName>
        <fullName evidence="2">Uncharacterized protein</fullName>
    </submittedName>
</protein>
<dbReference type="Proteomes" id="UP000324104">
    <property type="component" value="Unassembled WGS sequence"/>
</dbReference>
<comment type="caution">
    <text evidence="2">The sequence shown here is derived from an EMBL/GenBank/DDBJ whole genome shotgun (WGS) entry which is preliminary data.</text>
</comment>
<name>A0A5D5AMD4_9EURY</name>
<dbReference type="PROSITE" id="PS51257">
    <property type="entry name" value="PROKAR_LIPOPROTEIN"/>
    <property type="match status" value="1"/>
</dbReference>
<organism evidence="2 3">
    <name type="scientific">Natrialba swarupiae</name>
    <dbReference type="NCBI Taxonomy" id="2448032"/>
    <lineage>
        <taxon>Archaea</taxon>
        <taxon>Methanobacteriati</taxon>
        <taxon>Methanobacteriota</taxon>
        <taxon>Stenosarchaea group</taxon>
        <taxon>Halobacteria</taxon>
        <taxon>Halobacteriales</taxon>
        <taxon>Natrialbaceae</taxon>
        <taxon>Natrialba</taxon>
    </lineage>
</organism>
<reference evidence="2 3" key="1">
    <citation type="submission" date="2019-08" db="EMBL/GenBank/DDBJ databases">
        <title>Archaea genome.</title>
        <authorList>
            <person name="Kajale S."/>
            <person name="Shouche Y."/>
            <person name="Deshpande N."/>
            <person name="Sharma A."/>
        </authorList>
    </citation>
    <scope>NUCLEOTIDE SEQUENCE [LARGE SCALE GENOMIC DNA]</scope>
    <source>
        <strain evidence="2 3">ESP3B_9</strain>
    </source>
</reference>
<evidence type="ECO:0000313" key="3">
    <source>
        <dbReference type="Proteomes" id="UP000324104"/>
    </source>
</evidence>
<dbReference type="EMBL" id="VTAW01000010">
    <property type="protein sequence ID" value="TYT62244.1"/>
    <property type="molecule type" value="Genomic_DNA"/>
</dbReference>
<proteinExistence type="predicted"/>
<evidence type="ECO:0000256" key="1">
    <source>
        <dbReference type="SAM" id="MobiDB-lite"/>
    </source>
</evidence>
<dbReference type="PROSITE" id="PS51318">
    <property type="entry name" value="TAT"/>
    <property type="match status" value="1"/>
</dbReference>
<feature type="compositionally biased region" description="Acidic residues" evidence="1">
    <location>
        <begin position="31"/>
        <end position="74"/>
    </location>
</feature>
<evidence type="ECO:0000313" key="2">
    <source>
        <dbReference type="EMBL" id="TYT62244.1"/>
    </source>
</evidence>
<dbReference type="AlphaFoldDB" id="A0A5D5AMD4"/>
<dbReference type="InterPro" id="IPR006311">
    <property type="entry name" value="TAT_signal"/>
</dbReference>
<gene>
    <name evidence="2" type="ORF">FYC77_09850</name>
</gene>
<sequence length="74" mass="7687">MTYTDRLTRRRAIALTAAAGVTALAGCGDEGPGEADDTSPENDDPADDPEDDPADEENGDDAMDEENGDDAGEE</sequence>
<feature type="region of interest" description="Disordered" evidence="1">
    <location>
        <begin position="24"/>
        <end position="74"/>
    </location>
</feature>
<accession>A0A5D5AMD4</accession>
<keyword evidence="3" id="KW-1185">Reference proteome</keyword>